<dbReference type="Gene3D" id="1.25.40.20">
    <property type="entry name" value="Ankyrin repeat-containing domain"/>
    <property type="match status" value="1"/>
</dbReference>
<evidence type="ECO:0000256" key="4">
    <source>
        <dbReference type="ARBA" id="ARBA00023242"/>
    </source>
</evidence>
<comment type="caution">
    <text evidence="7">The sequence shown here is derived from an EMBL/GenBank/DDBJ whole genome shotgun (WGS) entry which is preliminary data.</text>
</comment>
<dbReference type="Gene3D" id="3.80.10.10">
    <property type="entry name" value="Ribonuclease Inhibitor"/>
    <property type="match status" value="1"/>
</dbReference>
<dbReference type="SUPFAM" id="SSF48403">
    <property type="entry name" value="Ankyrin repeat"/>
    <property type="match status" value="1"/>
</dbReference>
<feature type="region of interest" description="Disordered" evidence="6">
    <location>
        <begin position="705"/>
        <end position="729"/>
    </location>
</feature>
<keyword evidence="4" id="KW-0539">Nucleus</keyword>
<dbReference type="SUPFAM" id="SSF48452">
    <property type="entry name" value="TPR-like"/>
    <property type="match status" value="1"/>
</dbReference>
<feature type="compositionally biased region" description="Polar residues" evidence="6">
    <location>
        <begin position="896"/>
        <end position="910"/>
    </location>
</feature>
<keyword evidence="2" id="KW-0433">Leucine-rich repeat</keyword>
<keyword evidence="5" id="KW-0040">ANK repeat</keyword>
<gene>
    <name evidence="7" type="ORF">QR680_009412</name>
</gene>
<evidence type="ECO:0000256" key="2">
    <source>
        <dbReference type="ARBA" id="ARBA00022614"/>
    </source>
</evidence>
<proteinExistence type="predicted"/>
<feature type="region of interest" description="Disordered" evidence="6">
    <location>
        <begin position="793"/>
        <end position="910"/>
    </location>
</feature>
<evidence type="ECO:0000256" key="6">
    <source>
        <dbReference type="SAM" id="MobiDB-lite"/>
    </source>
</evidence>
<dbReference type="EMBL" id="JAUCMV010000001">
    <property type="protein sequence ID" value="KAK0425826.1"/>
    <property type="molecule type" value="Genomic_DNA"/>
</dbReference>
<dbReference type="InterPro" id="IPR032675">
    <property type="entry name" value="LRR_dom_sf"/>
</dbReference>
<feature type="compositionally biased region" description="Low complexity" evidence="6">
    <location>
        <begin position="805"/>
        <end position="819"/>
    </location>
</feature>
<evidence type="ECO:0000313" key="8">
    <source>
        <dbReference type="Proteomes" id="UP001175271"/>
    </source>
</evidence>
<protein>
    <recommendedName>
        <fullName evidence="9">Tonsoku-like protein</fullName>
    </recommendedName>
</protein>
<dbReference type="InterPro" id="IPR002110">
    <property type="entry name" value="Ankyrin_rpt"/>
</dbReference>
<organism evidence="7 8">
    <name type="scientific">Steinernema hermaphroditum</name>
    <dbReference type="NCBI Taxonomy" id="289476"/>
    <lineage>
        <taxon>Eukaryota</taxon>
        <taxon>Metazoa</taxon>
        <taxon>Ecdysozoa</taxon>
        <taxon>Nematoda</taxon>
        <taxon>Chromadorea</taxon>
        <taxon>Rhabditida</taxon>
        <taxon>Tylenchina</taxon>
        <taxon>Panagrolaimomorpha</taxon>
        <taxon>Strongyloidoidea</taxon>
        <taxon>Steinernematidae</taxon>
        <taxon>Steinernema</taxon>
    </lineage>
</organism>
<reference evidence="7" key="1">
    <citation type="submission" date="2023-06" db="EMBL/GenBank/DDBJ databases">
        <title>Genomic analysis of the entomopathogenic nematode Steinernema hermaphroditum.</title>
        <authorList>
            <person name="Schwarz E.M."/>
            <person name="Heppert J.K."/>
            <person name="Baniya A."/>
            <person name="Schwartz H.T."/>
            <person name="Tan C.-H."/>
            <person name="Antoshechkin I."/>
            <person name="Sternberg P.W."/>
            <person name="Goodrich-Blair H."/>
            <person name="Dillman A.R."/>
        </authorList>
    </citation>
    <scope>NUCLEOTIDE SEQUENCE</scope>
    <source>
        <strain evidence="7">PS9179</strain>
        <tissue evidence="7">Whole animal</tissue>
    </source>
</reference>
<dbReference type="InterPro" id="IPR052311">
    <property type="entry name" value="MMS22L-TONSL_complex_comp"/>
</dbReference>
<keyword evidence="8" id="KW-1185">Reference proteome</keyword>
<comment type="subcellular location">
    <subcellularLocation>
        <location evidence="1">Nucleus</location>
    </subcellularLocation>
</comment>
<dbReference type="Gene3D" id="1.25.40.10">
    <property type="entry name" value="Tetratricopeptide repeat domain"/>
    <property type="match status" value="2"/>
</dbReference>
<feature type="compositionally biased region" description="Polar residues" evidence="6">
    <location>
        <begin position="844"/>
        <end position="862"/>
    </location>
</feature>
<evidence type="ECO:0000256" key="5">
    <source>
        <dbReference type="PROSITE-ProRule" id="PRU00023"/>
    </source>
</evidence>
<dbReference type="GO" id="GO:0043596">
    <property type="term" value="C:nuclear replication fork"/>
    <property type="evidence" value="ECO:0007669"/>
    <property type="project" value="TreeGrafter"/>
</dbReference>
<dbReference type="GO" id="GO:0000724">
    <property type="term" value="P:double-strand break repair via homologous recombination"/>
    <property type="evidence" value="ECO:0007669"/>
    <property type="project" value="TreeGrafter"/>
</dbReference>
<dbReference type="GO" id="GO:0031297">
    <property type="term" value="P:replication fork processing"/>
    <property type="evidence" value="ECO:0007669"/>
    <property type="project" value="TreeGrafter"/>
</dbReference>
<dbReference type="PANTHER" id="PTHR46358">
    <property type="entry name" value="TONSOKU-LIKE PROTEIN"/>
    <property type="match status" value="1"/>
</dbReference>
<dbReference type="SMART" id="SM00248">
    <property type="entry name" value="ANK"/>
    <property type="match status" value="3"/>
</dbReference>
<evidence type="ECO:0000256" key="1">
    <source>
        <dbReference type="ARBA" id="ARBA00004123"/>
    </source>
</evidence>
<dbReference type="InterPro" id="IPR011990">
    <property type="entry name" value="TPR-like_helical_dom_sf"/>
</dbReference>
<dbReference type="SUPFAM" id="SSF52047">
    <property type="entry name" value="RNI-like"/>
    <property type="match status" value="1"/>
</dbReference>
<sequence length="1306" mass="149013">MGNRTKTSRTGEEDKLRKRLRNAEASRDPNISAICLDLAVLYTDRGDTEEALKYFDETILYGNANKRYNDVALSYRQKTSIAIDEEDFPMAVRCIEEYLKLADKLSSPKLHQLGLHELCRIFCEWSVQVAKPKRLAMLLKARMYGVQSVELLKSERKVIAQSLTKEEGTIERLRAGVCQLLAKISVTLGQHDKAKKEIANCSNPIGDEWKHDYEFRRICMDTELETEKDQERRLTIARKMSDVGKHCEKVAKVSVRMHYAQELILSSKYAEAIFNLYKLQSEKGIDYAKDEIHGLMEYAYTAMKREKTALQSTSNYTQFALYEKLGDKAHEVGLPNVELKFYLKMLAIAERMGLEEKRWSMQSVAESLFDLNRFEEARNYYERLAEVEKMLSISQSKIVATKLSIFLCVVRCGQFSVNEKLAAFEKVYKLQLSEQKRHELLVEIVELLHCCEECSDVTACLQKYSADLRRYSQLTNEDDSGEEADDSLSEPAAREVFRDEFDAWSKERLQNAVNDFAQDLLLEAENDQFITDLKNKRDDQVNDKGETFMHLAARNQCDKRITVSLLIKLGYNVNAKCYGGWTPLTEAINFGCTENVRILITNGADVNERSEQPLEDADSNDGISPLEDACQGGQVEIANLLLLRGAKVSQRAVSYLTSYRSKNRREFNDSEIKQLDEFIELLRKRLKPEERYVVSEENHFCSTLRRSQPKPSISTLFSTDRNRPTQSEGSRNLNIYQQQMEKLGRGRIHKRTVVDLVLDEDDLEERHLKRPGLRSPVREISPLGLPLQMEEFVTPESRSPSPVLHSRSNSHSRPSSRNSEIAEIFRSRKRAATKTFTPPEVKRSSNVSASPRSTYSEKSASPLSAYANQGPRIPNRDTPVTAFYQPASRGAPTRPHSLTPQQPTSQSRASVSKNYRIIINFEDDKRRLVREEYVLKKWSGKMTITMLRTTCCRLLEGQKYDSMQLKYRDFQLTDYDSLITAFQSCLAPSVVCVISGWRVPQLSKLYRKLYPRDRRERVYRKLLDSEIGELNFSGSYLLDKDGILNVFSFVKMYSSLAVQTVNFQGISLNAKILAEMAELFGSSMTYLNISSCSLSDIMLKSMCDNLSNVKGFPELAELILKANFFSARQVDAVVRKCPELSTLDLSMIPFHNDISSRCEALGRTISGCPYLKELKMRSCGNVEHILRGMAESPHEMTSLQRIDVSCTSVESVFSVVKRCPNLRYLNLSDCALLTITDSDLDYVASSRIEQLIISGCTVAVKSQKMETFPRRRERRSKLEIVSEDCEFPIPGGDDPELKELADAFAS</sequence>
<evidence type="ECO:0000256" key="3">
    <source>
        <dbReference type="ARBA" id="ARBA00022737"/>
    </source>
</evidence>
<feature type="repeat" description="ANK" evidence="5">
    <location>
        <begin position="579"/>
        <end position="611"/>
    </location>
</feature>
<keyword evidence="3" id="KW-0677">Repeat</keyword>
<dbReference type="Pfam" id="PF12796">
    <property type="entry name" value="Ank_2"/>
    <property type="match status" value="1"/>
</dbReference>
<dbReference type="InterPro" id="IPR036770">
    <property type="entry name" value="Ankyrin_rpt-contain_sf"/>
</dbReference>
<dbReference type="Pfam" id="PF13374">
    <property type="entry name" value="TPR_10"/>
    <property type="match status" value="1"/>
</dbReference>
<dbReference type="InterPro" id="IPR006553">
    <property type="entry name" value="Leu-rich_rpt_Cys-con_subtyp"/>
</dbReference>
<dbReference type="PANTHER" id="PTHR46358:SF1">
    <property type="entry name" value="TONSOKU-LIKE PROTEIN"/>
    <property type="match status" value="1"/>
</dbReference>
<evidence type="ECO:0000313" key="7">
    <source>
        <dbReference type="EMBL" id="KAK0425826.1"/>
    </source>
</evidence>
<dbReference type="PROSITE" id="PS50297">
    <property type="entry name" value="ANK_REP_REGION"/>
    <property type="match status" value="2"/>
</dbReference>
<accession>A0AA39IK45</accession>
<dbReference type="Proteomes" id="UP001175271">
    <property type="component" value="Unassembled WGS sequence"/>
</dbReference>
<dbReference type="SMART" id="SM00367">
    <property type="entry name" value="LRR_CC"/>
    <property type="match status" value="3"/>
</dbReference>
<feature type="repeat" description="ANK" evidence="5">
    <location>
        <begin position="621"/>
        <end position="653"/>
    </location>
</feature>
<feature type="repeat" description="ANK" evidence="5">
    <location>
        <begin position="544"/>
        <end position="578"/>
    </location>
</feature>
<evidence type="ECO:0008006" key="9">
    <source>
        <dbReference type="Google" id="ProtNLM"/>
    </source>
</evidence>
<dbReference type="PROSITE" id="PS50088">
    <property type="entry name" value="ANK_REPEAT"/>
    <property type="match status" value="3"/>
</dbReference>
<name>A0AA39IK45_9BILA</name>